<accession>A0A426YSP5</accession>
<reference evidence="1 2" key="1">
    <citation type="journal article" date="2014" name="Agronomy (Basel)">
        <title>A Draft Genome Sequence for Ensete ventricosum, the Drought-Tolerant Tree Against Hunger.</title>
        <authorList>
            <person name="Harrison J."/>
            <person name="Moore K.A."/>
            <person name="Paszkiewicz K."/>
            <person name="Jones T."/>
            <person name="Grant M."/>
            <person name="Ambacheew D."/>
            <person name="Muzemil S."/>
            <person name="Studholme D.J."/>
        </authorList>
    </citation>
    <scope>NUCLEOTIDE SEQUENCE [LARGE SCALE GENOMIC DNA]</scope>
</reference>
<organism evidence="1 2">
    <name type="scientific">Ensete ventricosum</name>
    <name type="common">Abyssinian banana</name>
    <name type="synonym">Musa ensete</name>
    <dbReference type="NCBI Taxonomy" id="4639"/>
    <lineage>
        <taxon>Eukaryota</taxon>
        <taxon>Viridiplantae</taxon>
        <taxon>Streptophyta</taxon>
        <taxon>Embryophyta</taxon>
        <taxon>Tracheophyta</taxon>
        <taxon>Spermatophyta</taxon>
        <taxon>Magnoliopsida</taxon>
        <taxon>Liliopsida</taxon>
        <taxon>Zingiberales</taxon>
        <taxon>Musaceae</taxon>
        <taxon>Ensete</taxon>
    </lineage>
</organism>
<evidence type="ECO:0000313" key="1">
    <source>
        <dbReference type="EMBL" id="RRT54744.1"/>
    </source>
</evidence>
<dbReference type="EMBL" id="AMZH03010445">
    <property type="protein sequence ID" value="RRT54744.1"/>
    <property type="molecule type" value="Genomic_DNA"/>
</dbReference>
<proteinExistence type="predicted"/>
<dbReference type="Proteomes" id="UP000287651">
    <property type="component" value="Unassembled WGS sequence"/>
</dbReference>
<comment type="caution">
    <text evidence="1">The sequence shown here is derived from an EMBL/GenBank/DDBJ whole genome shotgun (WGS) entry which is preliminary data.</text>
</comment>
<evidence type="ECO:0000313" key="2">
    <source>
        <dbReference type="Proteomes" id="UP000287651"/>
    </source>
</evidence>
<gene>
    <name evidence="1" type="ORF">B296_00022376</name>
</gene>
<dbReference type="AlphaFoldDB" id="A0A426YSP5"/>
<sequence length="205" mass="21949">MNDKRKQVTLYEKGENEEKMISTQCLEKLAEISGISAKPSRLLPTKLYDPRIARANAACDGPTAALDGRYPYRSYGVEALCTAVAAVSATMLGRCCFTVVCGRRRMSGAVVAAGLIRRVAHRRLLGLAARLAWLGLLDSPEAVATGNAGRGGCWRPYDRDGSDEEAGARWLCAALVGRSGRLCFTATYDGGAGDDGDAAVMMIRR</sequence>
<name>A0A426YSP5_ENSVE</name>
<protein>
    <submittedName>
        <fullName evidence="1">Uncharacterized protein</fullName>
    </submittedName>
</protein>